<accession>A0A0C9W2G4</accession>
<feature type="chain" id="PRO_5002205101" evidence="2">
    <location>
        <begin position="22"/>
        <end position="200"/>
    </location>
</feature>
<keyword evidence="4" id="KW-1185">Reference proteome</keyword>
<evidence type="ECO:0000256" key="2">
    <source>
        <dbReference type="SAM" id="SignalP"/>
    </source>
</evidence>
<dbReference type="OrthoDB" id="3254394at2759"/>
<dbReference type="Proteomes" id="UP000053820">
    <property type="component" value="Unassembled WGS sequence"/>
</dbReference>
<keyword evidence="1" id="KW-0812">Transmembrane</keyword>
<name>A0A0C9W2G4_9AGAM</name>
<dbReference type="AlphaFoldDB" id="A0A0C9W2G4"/>
<protein>
    <submittedName>
        <fullName evidence="3">Uncharacterized protein</fullName>
    </submittedName>
</protein>
<reference evidence="3 4" key="1">
    <citation type="submission" date="2014-04" db="EMBL/GenBank/DDBJ databases">
        <title>Evolutionary Origins and Diversification of the Mycorrhizal Mutualists.</title>
        <authorList>
            <consortium name="DOE Joint Genome Institute"/>
            <consortium name="Mycorrhizal Genomics Consortium"/>
            <person name="Kohler A."/>
            <person name="Kuo A."/>
            <person name="Nagy L.G."/>
            <person name="Floudas D."/>
            <person name="Copeland A."/>
            <person name="Barry K.W."/>
            <person name="Cichocki N."/>
            <person name="Veneault-Fourrey C."/>
            <person name="LaButti K."/>
            <person name="Lindquist E.A."/>
            <person name="Lipzen A."/>
            <person name="Lundell T."/>
            <person name="Morin E."/>
            <person name="Murat C."/>
            <person name="Riley R."/>
            <person name="Ohm R."/>
            <person name="Sun H."/>
            <person name="Tunlid A."/>
            <person name="Henrissat B."/>
            <person name="Grigoriev I.V."/>
            <person name="Hibbett D.S."/>
            <person name="Martin F."/>
        </authorList>
    </citation>
    <scope>NUCLEOTIDE SEQUENCE [LARGE SCALE GENOMIC DNA]</scope>
    <source>
        <strain evidence="3 4">MD-312</strain>
    </source>
</reference>
<keyword evidence="2" id="KW-0732">Signal</keyword>
<keyword evidence="1" id="KW-1133">Transmembrane helix</keyword>
<evidence type="ECO:0000313" key="3">
    <source>
        <dbReference type="EMBL" id="KIJ60153.1"/>
    </source>
</evidence>
<evidence type="ECO:0000313" key="4">
    <source>
        <dbReference type="Proteomes" id="UP000053820"/>
    </source>
</evidence>
<sequence>MRGFTTISVLFTAALSVFTNATPVEVAKRQTPASVASILTDLTNTVTPLANQLLYATPDNATSDVLTPIIGSISSSVTDAVSSLNLLVGQPTSVIMASVDGTTTLDTTDISDLLSSVVNLILTAANSVLSVVDSTITSIITSLVSELGTLVFSLLGTVLSLVTGLLAPLLTLLAPILSIVSSLGLTSLLGDLLGGLLGGL</sequence>
<proteinExistence type="predicted"/>
<organism evidence="3 4">
    <name type="scientific">Hydnomerulius pinastri MD-312</name>
    <dbReference type="NCBI Taxonomy" id="994086"/>
    <lineage>
        <taxon>Eukaryota</taxon>
        <taxon>Fungi</taxon>
        <taxon>Dikarya</taxon>
        <taxon>Basidiomycota</taxon>
        <taxon>Agaricomycotina</taxon>
        <taxon>Agaricomycetes</taxon>
        <taxon>Agaricomycetidae</taxon>
        <taxon>Boletales</taxon>
        <taxon>Boletales incertae sedis</taxon>
        <taxon>Leucogyrophana</taxon>
    </lineage>
</organism>
<gene>
    <name evidence="3" type="ORF">HYDPIDRAFT_43551</name>
</gene>
<feature type="transmembrane region" description="Helical" evidence="1">
    <location>
        <begin position="144"/>
        <end position="166"/>
    </location>
</feature>
<dbReference type="EMBL" id="KN839876">
    <property type="protein sequence ID" value="KIJ60153.1"/>
    <property type="molecule type" value="Genomic_DNA"/>
</dbReference>
<evidence type="ECO:0000256" key="1">
    <source>
        <dbReference type="SAM" id="Phobius"/>
    </source>
</evidence>
<feature type="signal peptide" evidence="2">
    <location>
        <begin position="1"/>
        <end position="21"/>
    </location>
</feature>
<feature type="transmembrane region" description="Helical" evidence="1">
    <location>
        <begin position="172"/>
        <end position="197"/>
    </location>
</feature>
<dbReference type="HOGENOM" id="CLU_060591_1_0_1"/>
<keyword evidence="1" id="KW-0472">Membrane</keyword>